<evidence type="ECO:0000256" key="2">
    <source>
        <dbReference type="SAM" id="MobiDB-lite"/>
    </source>
</evidence>
<dbReference type="InterPro" id="IPR040850">
    <property type="entry name" value="Knl1_RWD_C"/>
</dbReference>
<dbReference type="GO" id="GO:0008608">
    <property type="term" value="P:attachment of spindle microtubules to kinetochore"/>
    <property type="evidence" value="ECO:0007669"/>
    <property type="project" value="InterPro"/>
</dbReference>
<feature type="coiled-coil region" evidence="1">
    <location>
        <begin position="2088"/>
        <end position="2122"/>
    </location>
</feature>
<dbReference type="EMBL" id="JAACNH010000003">
    <property type="protein sequence ID" value="KAG8449648.1"/>
    <property type="molecule type" value="Genomic_DNA"/>
</dbReference>
<dbReference type="Proteomes" id="UP000812440">
    <property type="component" value="Chromosome 8_10"/>
</dbReference>
<dbReference type="InterPro" id="IPR037388">
    <property type="entry name" value="Blinkin"/>
</dbReference>
<dbReference type="GO" id="GO:0051301">
    <property type="term" value="P:cell division"/>
    <property type="evidence" value="ECO:0007669"/>
    <property type="project" value="InterPro"/>
</dbReference>
<dbReference type="InterPro" id="IPR043651">
    <property type="entry name" value="KNL1_MELT_rpt"/>
</dbReference>
<keyword evidence="5" id="KW-1185">Reference proteome</keyword>
<sequence>MDMTTSNTVCIDGFHEGRPKKIDVSSFLSSLKSQSDDSIHNAGDTKNVCFQSSVQPSVQTKINFDDFLTGLKSGKPTIPPAGGNDKENIFIGFLSSGYSKEKSTLQGGEMSALLYKHEDKRNMTHIFNDDELDLTKCHTTNITACIPLTKEGDFVAKMHDANFPNVSSNDVLWGKNSIVSKDQTVHFEEDMDLTQGHNVKSDNKIPTFAKGEAHKEIKGYSCDKTVIFTDSNEMEFTVNHTVGGNSVIESEGRVQMRKDVHNCEQSPDNSMDLTKSHTVAIDGRIMEEVLYKTLPSSTDNAAGNRSPIKDVFTVTSQKNVRSCVNRQNEHISFPFHSASDKTVSNSHPPNTVYSSDQHLFSQYTKDQSGTNATETNHTICNSESRPSAEAEKTLLFNDDQDDMEFTKSHTIAIDGKILQDPNIFKMQSNCAVDKKIKPDGLRIPCTVDKISAPHSKTVQCQDNMDRTGITFTTSKGGNTIPSAESKAVRDKTILFSHESDDMDITRSHTVIIDRKALCKADVHNQNADAMENNYTFSADGSKNAPLSKPLMEKTMLFPPDQDFMDLTHSCTVAIENNLLEQKKAATSILHNSARTTSQSSVTDKTVDEDDMELTKSQTMVINVKTPFEQHNQSHSHSKKRLGAVVGAFVNDVYKKDVGLLLANKPAGGRNLGPFHEKTMVFSSEQDTMDLTRSYTVAIESKALCKGSDLASLPVNKSVVILQDDMELTRSHTMVINGKSPLELLNQSHSVNKNNFSAVDGEEDMDITKSNSVFIDGIPSIEMSKEIAEKRRKSVSGMRFGFSHEKIVHIEGDMEITDVNFGRLTSDTNIPASEKTLVFSDQDSMDITRSHTVAIESKGLCKVTNRVSKNLESNLGISSYFSTLPANHTIAMLDDNMEFTRSHTMVISKDCPANLPIHPNIAENGHFTGCENKGMKIKEPDRVNETAPVISIEQSKPSLSRKSLPGLKQSFFNNDKILHLDGDMEMTSANVGELITGIKELERKPLNVYTDKTLVFSSEQDIMDLTTSHTVNIENKRIAQDFQKPNPQKILGCFSESASVPMCKSVTMLEDEKELTKSHIMVIDRNTLLEKDGMDIIKTVLEKDGMDITKTVLMESILEDASKNTLCSVKDKEEFAYANMGASTKKAGVSKSSQHITLSDQENMDITSYNSTNQNRKSDLPPNTLQNQTDYGYPPASKTVVFSMLEGDMELTKCHTMVIDGGNNLTNQNIHTLQALTSGMRPSEFSNRDNANIPYNVPKTVQEWEKISVGRENTKTVEPVHADSVFIGKKGLEQPFLTNDKTKNFSSYEADLELTKCHTAAIEVGALTGEKLKRQTTFTEKSFFIDGQEIADIKDGSARWQQISKLKNRNQGSLTTVCSMTPVSAPTVSSPYNTDEMDLTKSHMIAIDNKTINENKQGPNMSVLEKSVTSMNQPTSDLKHKHLENEAVIGNIVENTPNVPTQKEPSDPVLNEETMCFPETADKLAKRGKSKSKRVSFMLPKTEVESYKLDVVDAPDVTVVIPDIPSEREQEAVKSLDECSDGCVLTPNMTVAHDHNMRHYKDVVIMEGKTSNICPEGFEPTTAHCGNLVEFSEADKMRRRSIADIQSKIKNLTKISKNIVDSKTAPVSSLVEQLSPSLEATVCDQAKPVLEDKELAPKLPTAENPYQYGKADDTVSGIIEKTAPKEKCMASGHFVKIFQPMLPQKISVCKSSLQGTSVSPNSKSQMKPDRKSLTCLQALTDCSDSPCIDEEILPICPEERDQDSFHYEVPEGAWEEMFEKEAVQQNLEQEKTDNQSSVNAKKRARENEEQRESQKEKRTRNDCNNAKVLEALSSPDKYQVGEVSCHQATKTIEETICSNSSQDSRGDGIPLELSSSQQCSQMESQLPWDTGCEQSLWSKFQDGSITVKEFFMLLRIRILIQKPRYSELPVNCKANKAITAEDRLLDQCIYQPKLRVYEEECHTIYQNIEDLKTCAEMQEKPLIQINSLLWEAMRMCSEDEMIYFGVKLRNLKSSYTKKSKVLAHERKVSIYSKLLHTMQAQCQELQSRINTIDTFLEETDQCISELKMEIFGLDEQCRNENLINMDPEVKELQMEIEKLVSEKENCKRESSQQEQRREKIIAQLGCVQEEAQNLGRQLEQFNFTEWELNDWTDDQTSFSFLYDSIELNIKFEDVVGDTFIRKPCRRVSMVAFESLLNEETAPPSSLLVHRLVMQFFENNGSFPEKCKTQKDLPQLLFDLSLAVSRCRLLGEEIEYLMKWGAKYNILKTQVNGTEITFLFSSCVASAKFDLILHLSELYPTCPLKFSFRNYIGQIDYSAISTALSKVPVGLWYLKRAVRHIHRNLLM</sequence>
<feature type="compositionally biased region" description="Polar residues" evidence="2">
    <location>
        <begin position="367"/>
        <end position="385"/>
    </location>
</feature>
<evidence type="ECO:0000313" key="5">
    <source>
        <dbReference type="Proteomes" id="UP000812440"/>
    </source>
</evidence>
<accession>A0A8T2JZZ9</accession>
<dbReference type="CDD" id="cd22817">
    <property type="entry name" value="DRWD-N_Knl1"/>
    <property type="match status" value="1"/>
</dbReference>
<name>A0A8T2JZZ9_9PIPI</name>
<dbReference type="GO" id="GO:0005634">
    <property type="term" value="C:nucleus"/>
    <property type="evidence" value="ECO:0007669"/>
    <property type="project" value="TreeGrafter"/>
</dbReference>
<comment type="caution">
    <text evidence="4">The sequence shown here is derived from an EMBL/GenBank/DDBJ whole genome shotgun (WGS) entry which is preliminary data.</text>
</comment>
<feature type="region of interest" description="Disordered" evidence="2">
    <location>
        <begin position="1147"/>
        <end position="1191"/>
    </location>
</feature>
<keyword evidence="1" id="KW-0175">Coiled coil</keyword>
<dbReference type="Pfam" id="PF19221">
    <property type="entry name" value="MELT"/>
    <property type="match status" value="16"/>
</dbReference>
<feature type="domain" description="Knl1 C-terminal RWD" evidence="3">
    <location>
        <begin position="2087"/>
        <end position="2249"/>
    </location>
</feature>
<feature type="compositionally biased region" description="Polar residues" evidence="2">
    <location>
        <begin position="1149"/>
        <end position="1189"/>
    </location>
</feature>
<dbReference type="OrthoDB" id="6132334at2759"/>
<protein>
    <recommendedName>
        <fullName evidence="3">Knl1 C-terminal RWD domain-containing protein</fullName>
    </recommendedName>
</protein>
<dbReference type="Pfam" id="PF18210">
    <property type="entry name" value="Knl1_RWD_C"/>
    <property type="match status" value="1"/>
</dbReference>
<evidence type="ECO:0000259" key="3">
    <source>
        <dbReference type="Pfam" id="PF18210"/>
    </source>
</evidence>
<reference evidence="4" key="1">
    <citation type="thesis" date="2020" institute="ProQuest LLC" country="789 East Eisenhower Parkway, Ann Arbor, MI, USA">
        <title>Comparative Genomics and Chromosome Evolution.</title>
        <authorList>
            <person name="Mudd A.B."/>
        </authorList>
    </citation>
    <scope>NUCLEOTIDE SEQUENCE</scope>
    <source>
        <strain evidence="4">Female2</strain>
        <tissue evidence="4">Blood</tissue>
    </source>
</reference>
<dbReference type="PANTHER" id="PTHR16520">
    <property type="entry name" value="KINETOCHORE SCAFFOLD 1"/>
    <property type="match status" value="1"/>
</dbReference>
<dbReference type="PANTHER" id="PTHR16520:SF3">
    <property type="entry name" value="KINETOCHORE SCAFFOLD 1"/>
    <property type="match status" value="1"/>
</dbReference>
<organism evidence="4 5">
    <name type="scientific">Hymenochirus boettgeri</name>
    <name type="common">Congo dwarf clawed frog</name>
    <dbReference type="NCBI Taxonomy" id="247094"/>
    <lineage>
        <taxon>Eukaryota</taxon>
        <taxon>Metazoa</taxon>
        <taxon>Chordata</taxon>
        <taxon>Craniata</taxon>
        <taxon>Vertebrata</taxon>
        <taxon>Euteleostomi</taxon>
        <taxon>Amphibia</taxon>
        <taxon>Batrachia</taxon>
        <taxon>Anura</taxon>
        <taxon>Pipoidea</taxon>
        <taxon>Pipidae</taxon>
        <taxon>Pipinae</taxon>
        <taxon>Hymenochirus</taxon>
    </lineage>
</organism>
<feature type="region of interest" description="Disordered" evidence="2">
    <location>
        <begin position="1783"/>
        <end position="1821"/>
    </location>
</feature>
<dbReference type="GO" id="GO:0034501">
    <property type="term" value="P:protein localization to kinetochore"/>
    <property type="evidence" value="ECO:0007669"/>
    <property type="project" value="InterPro"/>
</dbReference>
<feature type="compositionally biased region" description="Basic and acidic residues" evidence="2">
    <location>
        <begin position="1804"/>
        <end position="1820"/>
    </location>
</feature>
<evidence type="ECO:0000313" key="4">
    <source>
        <dbReference type="EMBL" id="KAG8449648.1"/>
    </source>
</evidence>
<proteinExistence type="predicted"/>
<feature type="compositionally biased region" description="Basic and acidic residues" evidence="2">
    <location>
        <begin position="1783"/>
        <end position="1792"/>
    </location>
</feature>
<gene>
    <name evidence="4" type="ORF">GDO86_016332</name>
</gene>
<evidence type="ECO:0000256" key="1">
    <source>
        <dbReference type="SAM" id="Coils"/>
    </source>
</evidence>
<feature type="region of interest" description="Disordered" evidence="2">
    <location>
        <begin position="367"/>
        <end position="386"/>
    </location>
</feature>